<dbReference type="Pfam" id="PF20151">
    <property type="entry name" value="DUF6533"/>
    <property type="match status" value="1"/>
</dbReference>
<feature type="transmembrane region" description="Helical" evidence="1">
    <location>
        <begin position="56"/>
        <end position="80"/>
    </location>
</feature>
<sequence length="349" mass="38840">MAQVYGPLDAETLSYVSTAVIANYCSVAAACFVIYDHVCTMSREVDLMWGRKMSGAIFLYHMNRSLILLWTATNLVISFLSPVTVSSYVVSLYMGYAFELSLFVIWAVFSGMRVYALSKGNWPLTVIVILLSLVPVGSNAYYSYSGNHWEIVTLPFLGDQCLDFQDVSEATYIRAEIITRVCAMLADAIVLSVTWSSTYVTVLSARQRNVSTPLMSLLFRDGTLYFLGLLSLNALNIAGWTSNVFIYAAQLSMPLSSAIITHFLLNLRHLTQVARDAGDDTQISFFVRGEPWEICSQLSSIRFGSIIDNMGEQLVHGPENDGIDSAWENEEAGYNVEERSINAHVMYDS</sequence>
<feature type="transmembrane region" description="Helical" evidence="1">
    <location>
        <begin position="86"/>
        <end position="109"/>
    </location>
</feature>
<dbReference type="Proteomes" id="UP000016930">
    <property type="component" value="Unassembled WGS sequence"/>
</dbReference>
<organism evidence="3 4">
    <name type="scientific">Ceriporiopsis subvermispora (strain B)</name>
    <name type="common">White-rot fungus</name>
    <name type="synonym">Gelatoporia subvermispora</name>
    <dbReference type="NCBI Taxonomy" id="914234"/>
    <lineage>
        <taxon>Eukaryota</taxon>
        <taxon>Fungi</taxon>
        <taxon>Dikarya</taxon>
        <taxon>Basidiomycota</taxon>
        <taxon>Agaricomycotina</taxon>
        <taxon>Agaricomycetes</taxon>
        <taxon>Polyporales</taxon>
        <taxon>Gelatoporiaceae</taxon>
        <taxon>Gelatoporia</taxon>
    </lineage>
</organism>
<dbReference type="OrthoDB" id="2750359at2759"/>
<feature type="domain" description="DUF6533" evidence="2">
    <location>
        <begin position="24"/>
        <end position="69"/>
    </location>
</feature>
<dbReference type="AlphaFoldDB" id="M2QGJ1"/>
<keyword evidence="1" id="KW-1133">Transmembrane helix</keyword>
<reference evidence="3 4" key="1">
    <citation type="journal article" date="2012" name="Proc. Natl. Acad. Sci. U.S.A.">
        <title>Comparative genomics of Ceriporiopsis subvermispora and Phanerochaete chrysosporium provide insight into selective ligninolysis.</title>
        <authorList>
            <person name="Fernandez-Fueyo E."/>
            <person name="Ruiz-Duenas F.J."/>
            <person name="Ferreira P."/>
            <person name="Floudas D."/>
            <person name="Hibbett D.S."/>
            <person name="Canessa P."/>
            <person name="Larrondo L.F."/>
            <person name="James T.Y."/>
            <person name="Seelenfreund D."/>
            <person name="Lobos S."/>
            <person name="Polanco R."/>
            <person name="Tello M."/>
            <person name="Honda Y."/>
            <person name="Watanabe T."/>
            <person name="Watanabe T."/>
            <person name="Ryu J.S."/>
            <person name="Kubicek C.P."/>
            <person name="Schmoll M."/>
            <person name="Gaskell J."/>
            <person name="Hammel K.E."/>
            <person name="St John F.J."/>
            <person name="Vanden Wymelenberg A."/>
            <person name="Sabat G."/>
            <person name="Splinter BonDurant S."/>
            <person name="Syed K."/>
            <person name="Yadav J.S."/>
            <person name="Doddapaneni H."/>
            <person name="Subramanian V."/>
            <person name="Lavin J.L."/>
            <person name="Oguiza J.A."/>
            <person name="Perez G."/>
            <person name="Pisabarro A.G."/>
            <person name="Ramirez L."/>
            <person name="Santoyo F."/>
            <person name="Master E."/>
            <person name="Coutinho P.M."/>
            <person name="Henrissat B."/>
            <person name="Lombard V."/>
            <person name="Magnuson J.K."/>
            <person name="Kuees U."/>
            <person name="Hori C."/>
            <person name="Igarashi K."/>
            <person name="Samejima M."/>
            <person name="Held B.W."/>
            <person name="Barry K.W."/>
            <person name="LaButti K.M."/>
            <person name="Lapidus A."/>
            <person name="Lindquist E.A."/>
            <person name="Lucas S.M."/>
            <person name="Riley R."/>
            <person name="Salamov A.A."/>
            <person name="Hoffmeister D."/>
            <person name="Schwenk D."/>
            <person name="Hadar Y."/>
            <person name="Yarden O."/>
            <person name="de Vries R.P."/>
            <person name="Wiebenga A."/>
            <person name="Stenlid J."/>
            <person name="Eastwood D."/>
            <person name="Grigoriev I.V."/>
            <person name="Berka R.M."/>
            <person name="Blanchette R.A."/>
            <person name="Kersten P."/>
            <person name="Martinez A.T."/>
            <person name="Vicuna R."/>
            <person name="Cullen D."/>
        </authorList>
    </citation>
    <scope>NUCLEOTIDE SEQUENCE [LARGE SCALE GENOMIC DNA]</scope>
    <source>
        <strain evidence="3 4">B</strain>
    </source>
</reference>
<keyword evidence="1" id="KW-0472">Membrane</keyword>
<feature type="transmembrane region" description="Helical" evidence="1">
    <location>
        <begin position="217"/>
        <end position="238"/>
    </location>
</feature>
<keyword evidence="1" id="KW-0812">Transmembrane</keyword>
<name>M2QGJ1_CERS8</name>
<proteinExistence type="predicted"/>
<feature type="transmembrane region" description="Helical" evidence="1">
    <location>
        <begin position="177"/>
        <end position="205"/>
    </location>
</feature>
<feature type="transmembrane region" description="Helical" evidence="1">
    <location>
        <begin position="12"/>
        <end position="35"/>
    </location>
</feature>
<evidence type="ECO:0000313" key="3">
    <source>
        <dbReference type="EMBL" id="EMD31160.1"/>
    </source>
</evidence>
<protein>
    <recommendedName>
        <fullName evidence="2">DUF6533 domain-containing protein</fullName>
    </recommendedName>
</protein>
<feature type="transmembrane region" description="Helical" evidence="1">
    <location>
        <begin position="121"/>
        <end position="142"/>
    </location>
</feature>
<dbReference type="EMBL" id="KB445822">
    <property type="protein sequence ID" value="EMD31160.1"/>
    <property type="molecule type" value="Genomic_DNA"/>
</dbReference>
<accession>M2QGJ1</accession>
<dbReference type="InterPro" id="IPR045340">
    <property type="entry name" value="DUF6533"/>
</dbReference>
<evidence type="ECO:0000259" key="2">
    <source>
        <dbReference type="Pfam" id="PF20151"/>
    </source>
</evidence>
<gene>
    <name evidence="3" type="ORF">CERSUDRAFT_89274</name>
</gene>
<evidence type="ECO:0000313" key="4">
    <source>
        <dbReference type="Proteomes" id="UP000016930"/>
    </source>
</evidence>
<evidence type="ECO:0000256" key="1">
    <source>
        <dbReference type="SAM" id="Phobius"/>
    </source>
</evidence>
<feature type="transmembrane region" description="Helical" evidence="1">
    <location>
        <begin position="244"/>
        <end position="265"/>
    </location>
</feature>
<dbReference type="HOGENOM" id="CLU_053360_1_2_1"/>
<keyword evidence="4" id="KW-1185">Reference proteome</keyword>